<evidence type="ECO:0000256" key="4">
    <source>
        <dbReference type="ARBA" id="ARBA00022729"/>
    </source>
</evidence>
<keyword evidence="5" id="KW-1133">Transmembrane helix</keyword>
<keyword evidence="4" id="KW-0732">Signal</keyword>
<dbReference type="OrthoDB" id="416618at2759"/>
<comment type="subcellular location">
    <subcellularLocation>
        <location evidence="1">Membrane</location>
        <topology evidence="1">Multi-pass membrane protein</topology>
    </subcellularLocation>
</comment>
<evidence type="ECO:0000256" key="3">
    <source>
        <dbReference type="ARBA" id="ARBA00022692"/>
    </source>
</evidence>
<evidence type="ECO:0000313" key="8">
    <source>
        <dbReference type="EMBL" id="CAF2894108.1"/>
    </source>
</evidence>
<evidence type="ECO:0000256" key="5">
    <source>
        <dbReference type="ARBA" id="ARBA00022989"/>
    </source>
</evidence>
<evidence type="ECO:0000313" key="9">
    <source>
        <dbReference type="Proteomes" id="UP000675881"/>
    </source>
</evidence>
<dbReference type="GO" id="GO:0005764">
    <property type="term" value="C:lysosome"/>
    <property type="evidence" value="ECO:0007669"/>
    <property type="project" value="TreeGrafter"/>
</dbReference>
<proteinExistence type="inferred from homology"/>
<keyword evidence="7" id="KW-0325">Glycoprotein</keyword>
<dbReference type="GO" id="GO:0051033">
    <property type="term" value="F:RNA transmembrane transporter activity"/>
    <property type="evidence" value="ECO:0007669"/>
    <property type="project" value="TreeGrafter"/>
</dbReference>
<dbReference type="Pfam" id="PF13965">
    <property type="entry name" value="SID-1_RNA_chan"/>
    <property type="match status" value="1"/>
</dbReference>
<name>A0A7R8CU05_LEPSM</name>
<dbReference type="EMBL" id="HG994582">
    <property type="protein sequence ID" value="CAF2894108.1"/>
    <property type="molecule type" value="Genomic_DNA"/>
</dbReference>
<evidence type="ECO:0000256" key="7">
    <source>
        <dbReference type="ARBA" id="ARBA00023180"/>
    </source>
</evidence>
<dbReference type="GO" id="GO:0003725">
    <property type="term" value="F:double-stranded RNA binding"/>
    <property type="evidence" value="ECO:0007669"/>
    <property type="project" value="TreeGrafter"/>
</dbReference>
<organism evidence="8 9">
    <name type="scientific">Lepeophtheirus salmonis</name>
    <name type="common">Salmon louse</name>
    <name type="synonym">Caligus salmonis</name>
    <dbReference type="NCBI Taxonomy" id="72036"/>
    <lineage>
        <taxon>Eukaryota</taxon>
        <taxon>Metazoa</taxon>
        <taxon>Ecdysozoa</taxon>
        <taxon>Arthropoda</taxon>
        <taxon>Crustacea</taxon>
        <taxon>Multicrustacea</taxon>
        <taxon>Hexanauplia</taxon>
        <taxon>Copepoda</taxon>
        <taxon>Siphonostomatoida</taxon>
        <taxon>Caligidae</taxon>
        <taxon>Lepeophtheirus</taxon>
    </lineage>
</organism>
<dbReference type="PANTHER" id="PTHR12185:SF14">
    <property type="entry name" value="CHOLESTEROL UPTAKE PROTEIN 1"/>
    <property type="match status" value="1"/>
</dbReference>
<evidence type="ECO:0000256" key="6">
    <source>
        <dbReference type="ARBA" id="ARBA00023136"/>
    </source>
</evidence>
<dbReference type="PANTHER" id="PTHR12185">
    <property type="entry name" value="SID1 TRANSMEMBRANE FAMILY MEMEBER"/>
    <property type="match status" value="1"/>
</dbReference>
<comment type="similarity">
    <text evidence="2">Belongs to the SID1 family.</text>
</comment>
<sequence length="358" mass="41037">MKETSEVTIQLDLSFSSSSLVPKISTYTADGVLDVSNHTIHVSFNLRASIEDISLKIEREVSASVSSGSPIVRKFVTPPKWKGEDRHVTVVVRSNVSDCGLLGIQPFSCPFHDVESSMVFRAKWQAFLGLAAIDIRTSDEKYQDGFYIILITKRSPEICISGASSNFEELPTEGTLKHVTLTIYEEDYYPLAQCRWRVKLQLKFDPKKQGHKKITVEDGEMEEKRSFDFVDSIPSPDSSNLNKVNRSTSTADLHPMKFMEIVIIDKEEVQKIRNQKDLTLKDLAITCDYDRFPHTLHMKSSLYVWIIFLMGIFYSLPVFQLVKNYEKLSDKSGDENICYYNYLCKVQWAYLKDYGHVF</sequence>
<reference evidence="8" key="1">
    <citation type="submission" date="2021-02" db="EMBL/GenBank/DDBJ databases">
        <authorList>
            <person name="Bekaert M."/>
        </authorList>
    </citation>
    <scope>NUCLEOTIDE SEQUENCE</scope>
    <source>
        <strain evidence="8">IoA-00</strain>
    </source>
</reference>
<dbReference type="AlphaFoldDB" id="A0A7R8CU05"/>
<protein>
    <submittedName>
        <fullName evidence="8">(salmon louse) hypothetical protein</fullName>
    </submittedName>
</protein>
<dbReference type="InterPro" id="IPR025958">
    <property type="entry name" value="SID1_TM_fam"/>
</dbReference>
<accession>A0A7R8CU05</accession>
<keyword evidence="3" id="KW-0812">Transmembrane</keyword>
<keyword evidence="9" id="KW-1185">Reference proteome</keyword>
<gene>
    <name evidence="8" type="ORF">LSAA_7754</name>
</gene>
<evidence type="ECO:0000256" key="1">
    <source>
        <dbReference type="ARBA" id="ARBA00004141"/>
    </source>
</evidence>
<dbReference type="GO" id="GO:0005886">
    <property type="term" value="C:plasma membrane"/>
    <property type="evidence" value="ECO:0007669"/>
    <property type="project" value="TreeGrafter"/>
</dbReference>
<dbReference type="Proteomes" id="UP000675881">
    <property type="component" value="Chromosome 3"/>
</dbReference>
<keyword evidence="6" id="KW-0472">Membrane</keyword>
<evidence type="ECO:0000256" key="2">
    <source>
        <dbReference type="ARBA" id="ARBA00006618"/>
    </source>
</evidence>